<name>A0ABN9V3M2_9DINO</name>
<keyword evidence="4" id="KW-1185">Reference proteome</keyword>
<evidence type="ECO:0000256" key="2">
    <source>
        <dbReference type="SAM" id="MobiDB-lite"/>
    </source>
</evidence>
<evidence type="ECO:0000313" key="3">
    <source>
        <dbReference type="EMBL" id="CAK0867101.1"/>
    </source>
</evidence>
<gene>
    <name evidence="3" type="ORF">PCOR1329_LOCUS54110</name>
</gene>
<accession>A0ABN9V3M2</accession>
<protein>
    <submittedName>
        <fullName evidence="3">Uncharacterized protein</fullName>
    </submittedName>
</protein>
<evidence type="ECO:0000313" key="4">
    <source>
        <dbReference type="Proteomes" id="UP001189429"/>
    </source>
</evidence>
<keyword evidence="1" id="KW-0175">Coiled coil</keyword>
<dbReference type="EMBL" id="CAUYUJ010016608">
    <property type="protein sequence ID" value="CAK0867101.1"/>
    <property type="molecule type" value="Genomic_DNA"/>
</dbReference>
<sequence length="147" mass="16742">AQEWAARLARFGEDQEALEKQREDVELQRQSQELHSKLAQETITSLDEELRRRAEALQDQEAMMRQQMLHSRGRLAMVQARVMDMIDKNANSQKGNIYLQISQDLDEHDEPEGEETAVKDTDADMWDMDWSKAISARGSPAVEAGGA</sequence>
<dbReference type="Proteomes" id="UP001189429">
    <property type="component" value="Unassembled WGS sequence"/>
</dbReference>
<proteinExistence type="predicted"/>
<organism evidence="3 4">
    <name type="scientific">Prorocentrum cordatum</name>
    <dbReference type="NCBI Taxonomy" id="2364126"/>
    <lineage>
        <taxon>Eukaryota</taxon>
        <taxon>Sar</taxon>
        <taxon>Alveolata</taxon>
        <taxon>Dinophyceae</taxon>
        <taxon>Prorocentrales</taxon>
        <taxon>Prorocentraceae</taxon>
        <taxon>Prorocentrum</taxon>
    </lineage>
</organism>
<feature type="non-terminal residue" evidence="3">
    <location>
        <position position="1"/>
    </location>
</feature>
<feature type="compositionally biased region" description="Acidic residues" evidence="2">
    <location>
        <begin position="104"/>
        <end position="115"/>
    </location>
</feature>
<evidence type="ECO:0000256" key="1">
    <source>
        <dbReference type="SAM" id="Coils"/>
    </source>
</evidence>
<reference evidence="3" key="1">
    <citation type="submission" date="2023-10" db="EMBL/GenBank/DDBJ databases">
        <authorList>
            <person name="Chen Y."/>
            <person name="Shah S."/>
            <person name="Dougan E. K."/>
            <person name="Thang M."/>
            <person name="Chan C."/>
        </authorList>
    </citation>
    <scope>NUCLEOTIDE SEQUENCE [LARGE SCALE GENOMIC DNA]</scope>
</reference>
<feature type="region of interest" description="Disordered" evidence="2">
    <location>
        <begin position="104"/>
        <end position="125"/>
    </location>
</feature>
<feature type="coiled-coil region" evidence="1">
    <location>
        <begin position="8"/>
        <end position="67"/>
    </location>
</feature>
<comment type="caution">
    <text evidence="3">The sequence shown here is derived from an EMBL/GenBank/DDBJ whole genome shotgun (WGS) entry which is preliminary data.</text>
</comment>